<dbReference type="Gene3D" id="3.40.50.410">
    <property type="entry name" value="von Willebrand factor, type A domain"/>
    <property type="match status" value="1"/>
</dbReference>
<evidence type="ECO:0000259" key="2">
    <source>
        <dbReference type="PROSITE" id="PS50234"/>
    </source>
</evidence>
<feature type="region of interest" description="Disordered" evidence="1">
    <location>
        <begin position="90"/>
        <end position="137"/>
    </location>
</feature>
<evidence type="ECO:0000313" key="4">
    <source>
        <dbReference type="Proteomes" id="UP001162162"/>
    </source>
</evidence>
<feature type="domain" description="VWFA" evidence="2">
    <location>
        <begin position="259"/>
        <end position="441"/>
    </location>
</feature>
<dbReference type="SUPFAM" id="SSF53300">
    <property type="entry name" value="vWA-like"/>
    <property type="match status" value="1"/>
</dbReference>
<reference evidence="3" key="1">
    <citation type="journal article" date="2023" name="Insect Mol. Biol.">
        <title>Genome sequencing provides insights into the evolution of gene families encoding plant cell wall-degrading enzymes in longhorned beetles.</title>
        <authorList>
            <person name="Shin N.R."/>
            <person name="Okamura Y."/>
            <person name="Kirsch R."/>
            <person name="Pauchet Y."/>
        </authorList>
    </citation>
    <scope>NUCLEOTIDE SEQUENCE</scope>
    <source>
        <strain evidence="3">AMC_N1</strain>
    </source>
</reference>
<evidence type="ECO:0000256" key="1">
    <source>
        <dbReference type="SAM" id="MobiDB-lite"/>
    </source>
</evidence>
<sequence>MADQGLLSYPYSTREVVNIVKHLEKFPESDMEDVIFNIFDFDRYSPELVETLGEVLVKHGFSNKSVLTAEYITAKRAREDVQVTVKRYSGLDTKEPKHGKEDPDNKPHVGGNTWAGGTGGRDTAGLGGKGGPYRLDKGHKVHQLSDEEKNAVPEHIQRAAREMGRKAFEEKLKEIGMSGYDHSVYSQFSNAVARQVQSLRVILGNLQAKNKERQWSRHQTSGELDDVKLIDGLLGEKTIFRRRSEQEPELGTPQLKPKLFRVVVDVSGSMYRFNSYDGRLDRELEAVVLMMEAFEGFEDKIKYDIIGHSGETSNITFVTRNDPPKNNKERLDVIRTMHAHSQYCWSGDHTLEATEWAVSTLAEEDCDEAILVVLSDANLQRYGIPPSELAASLSSKANVSAYVVFIGSLGDQAERLIQRLPAGRAFICNDTKELPQILKQIFTSSVYHGDCDVITDMCSVQEYGCCMAQFYNWKSTV</sequence>
<keyword evidence="4" id="KW-1185">Reference proteome</keyword>
<dbReference type="GO" id="GO:0032991">
    <property type="term" value="C:protein-containing complex"/>
    <property type="evidence" value="ECO:0007669"/>
    <property type="project" value="UniProtKB-ARBA"/>
</dbReference>
<accession>A0AAV8ZAM1</accession>
<dbReference type="InterPro" id="IPR039891">
    <property type="entry name" value="VWA8"/>
</dbReference>
<dbReference type="InterPro" id="IPR036465">
    <property type="entry name" value="vWFA_dom_sf"/>
</dbReference>
<feature type="compositionally biased region" description="Basic and acidic residues" evidence="1">
    <location>
        <begin position="92"/>
        <end position="107"/>
    </location>
</feature>
<dbReference type="AlphaFoldDB" id="A0AAV8ZAM1"/>
<dbReference type="EMBL" id="JAPWTK010000008">
    <property type="protein sequence ID" value="KAJ8960607.1"/>
    <property type="molecule type" value="Genomic_DNA"/>
</dbReference>
<feature type="compositionally biased region" description="Gly residues" evidence="1">
    <location>
        <begin position="113"/>
        <end position="131"/>
    </location>
</feature>
<dbReference type="InterPro" id="IPR002035">
    <property type="entry name" value="VWF_A"/>
</dbReference>
<gene>
    <name evidence="3" type="ORF">NQ318_013899</name>
</gene>
<dbReference type="PANTHER" id="PTHR21610:SF9">
    <property type="entry name" value="VON WILLEBRAND FACTOR A DOMAIN-CONTAINING PROTEIN 8"/>
    <property type="match status" value="1"/>
</dbReference>
<organism evidence="3 4">
    <name type="scientific">Aromia moschata</name>
    <dbReference type="NCBI Taxonomy" id="1265417"/>
    <lineage>
        <taxon>Eukaryota</taxon>
        <taxon>Metazoa</taxon>
        <taxon>Ecdysozoa</taxon>
        <taxon>Arthropoda</taxon>
        <taxon>Hexapoda</taxon>
        <taxon>Insecta</taxon>
        <taxon>Pterygota</taxon>
        <taxon>Neoptera</taxon>
        <taxon>Endopterygota</taxon>
        <taxon>Coleoptera</taxon>
        <taxon>Polyphaga</taxon>
        <taxon>Cucujiformia</taxon>
        <taxon>Chrysomeloidea</taxon>
        <taxon>Cerambycidae</taxon>
        <taxon>Cerambycinae</taxon>
        <taxon>Callichromatini</taxon>
        <taxon>Aromia</taxon>
    </lineage>
</organism>
<name>A0AAV8ZAM1_9CUCU</name>
<proteinExistence type="predicted"/>
<evidence type="ECO:0000313" key="3">
    <source>
        <dbReference type="EMBL" id="KAJ8960607.1"/>
    </source>
</evidence>
<comment type="caution">
    <text evidence="3">The sequence shown here is derived from an EMBL/GenBank/DDBJ whole genome shotgun (WGS) entry which is preliminary data.</text>
</comment>
<dbReference type="PANTHER" id="PTHR21610">
    <property type="entry name" value="VON WILLEBRAND FACTOR A DOMAIN-CONTAINING PROTEIN 8"/>
    <property type="match status" value="1"/>
</dbReference>
<dbReference type="Proteomes" id="UP001162162">
    <property type="component" value="Unassembled WGS sequence"/>
</dbReference>
<dbReference type="PROSITE" id="PS50234">
    <property type="entry name" value="VWFA"/>
    <property type="match status" value="1"/>
</dbReference>
<protein>
    <recommendedName>
        <fullName evidence="2">VWFA domain-containing protein</fullName>
    </recommendedName>
</protein>
<dbReference type="SMART" id="SM00327">
    <property type="entry name" value="VWA"/>
    <property type="match status" value="1"/>
</dbReference>
<dbReference type="GO" id="GO:0005737">
    <property type="term" value="C:cytoplasm"/>
    <property type="evidence" value="ECO:0007669"/>
    <property type="project" value="TreeGrafter"/>
</dbReference>